<organism evidence="9 10">
    <name type="scientific">Austropuccinia psidii MF-1</name>
    <dbReference type="NCBI Taxonomy" id="1389203"/>
    <lineage>
        <taxon>Eukaryota</taxon>
        <taxon>Fungi</taxon>
        <taxon>Dikarya</taxon>
        <taxon>Basidiomycota</taxon>
        <taxon>Pucciniomycotina</taxon>
        <taxon>Pucciniomycetes</taxon>
        <taxon>Pucciniales</taxon>
        <taxon>Sphaerophragmiaceae</taxon>
        <taxon>Austropuccinia</taxon>
    </lineage>
</organism>
<keyword evidence="5" id="KW-0378">Hydrolase</keyword>
<reference evidence="9" key="1">
    <citation type="submission" date="2021-03" db="EMBL/GenBank/DDBJ databases">
        <title>Draft genome sequence of rust myrtle Austropuccinia psidii MF-1, a brazilian biotype.</title>
        <authorList>
            <person name="Quecine M.C."/>
            <person name="Pachon D.M.R."/>
            <person name="Bonatelli M.L."/>
            <person name="Correr F.H."/>
            <person name="Franceschini L.M."/>
            <person name="Leite T.F."/>
            <person name="Margarido G.R.A."/>
            <person name="Almeida C.A."/>
            <person name="Ferrarezi J.A."/>
            <person name="Labate C.A."/>
        </authorList>
    </citation>
    <scope>NUCLEOTIDE SEQUENCE</scope>
    <source>
        <strain evidence="9">MF-1</strain>
    </source>
</reference>
<dbReference type="InterPro" id="IPR041588">
    <property type="entry name" value="Integrase_H2C2"/>
</dbReference>
<evidence type="ECO:0000256" key="7">
    <source>
        <dbReference type="ARBA" id="ARBA00022918"/>
    </source>
</evidence>
<dbReference type="InterPro" id="IPR043128">
    <property type="entry name" value="Rev_trsase/Diguanyl_cyclase"/>
</dbReference>
<dbReference type="InterPro" id="IPR012337">
    <property type="entry name" value="RNaseH-like_sf"/>
</dbReference>
<evidence type="ECO:0000256" key="5">
    <source>
        <dbReference type="ARBA" id="ARBA00022801"/>
    </source>
</evidence>
<dbReference type="SUPFAM" id="SSF53098">
    <property type="entry name" value="Ribonuclease H-like"/>
    <property type="match status" value="1"/>
</dbReference>
<dbReference type="InterPro" id="IPR001584">
    <property type="entry name" value="Integrase_cat-core"/>
</dbReference>
<evidence type="ECO:0000313" key="9">
    <source>
        <dbReference type="EMBL" id="MBW0556438.1"/>
    </source>
</evidence>
<evidence type="ECO:0000256" key="2">
    <source>
        <dbReference type="ARBA" id="ARBA00022695"/>
    </source>
</evidence>
<dbReference type="GO" id="GO:0016787">
    <property type="term" value="F:hydrolase activity"/>
    <property type="evidence" value="ECO:0007669"/>
    <property type="project" value="UniProtKB-KW"/>
</dbReference>
<dbReference type="SUPFAM" id="SSF56672">
    <property type="entry name" value="DNA/RNA polymerases"/>
    <property type="match status" value="1"/>
</dbReference>
<keyword evidence="2" id="KW-0548">Nucleotidyltransferase</keyword>
<dbReference type="InterPro" id="IPR036397">
    <property type="entry name" value="RNaseH_sf"/>
</dbReference>
<dbReference type="FunFam" id="3.30.420.10:FF:000032">
    <property type="entry name" value="Retrovirus-related Pol polyprotein from transposon 297-like Protein"/>
    <property type="match status" value="1"/>
</dbReference>
<dbReference type="Pfam" id="PF17921">
    <property type="entry name" value="Integrase_H2C2"/>
    <property type="match status" value="1"/>
</dbReference>
<accession>A0A9Q3J6F9</accession>
<evidence type="ECO:0000256" key="6">
    <source>
        <dbReference type="ARBA" id="ARBA00022884"/>
    </source>
</evidence>
<dbReference type="Proteomes" id="UP000765509">
    <property type="component" value="Unassembled WGS sequence"/>
</dbReference>
<dbReference type="GO" id="GO:0003964">
    <property type="term" value="F:RNA-directed DNA polymerase activity"/>
    <property type="evidence" value="ECO:0007669"/>
    <property type="project" value="UniProtKB-KW"/>
</dbReference>
<dbReference type="AlphaFoldDB" id="A0A9Q3J6F9"/>
<keyword evidence="6" id="KW-0694">RNA-binding</keyword>
<dbReference type="InterPro" id="IPR050951">
    <property type="entry name" value="Retrovirus_Pol_polyprotein"/>
</dbReference>
<comment type="caution">
    <text evidence="9">The sequence shown here is derived from an EMBL/GenBank/DDBJ whole genome shotgun (WGS) entry which is preliminary data.</text>
</comment>
<keyword evidence="10" id="KW-1185">Reference proteome</keyword>
<evidence type="ECO:0000313" key="10">
    <source>
        <dbReference type="Proteomes" id="UP000765509"/>
    </source>
</evidence>
<sequence>MVSSKSEGEHVTHVSTVLSRLGANNLFAKASKCLFHVSSVEYLGYFVSSEGLRMDQAKVQQILNWPPPRNLKALQSFLGFANFYHCFIKNYSKEISSLTSFLKKDCHFPLSEEVLRQCHQLKEAFTTAPILSQFNPSLPTIVETDASDYALGAVLSQVSDSRKHPNAFDSCKLLSSELNYEIHEKELLGIVWALKCWRAFLLSLCSSFEVLTDHSSLQYFMTSSILTCRQACWAEFLSEFNFSITYHPGCLATLPDALSFKVDSFSNLIDSIHKALWKDSQYRSILQDLGKGKSVQDYSLDSSFKLLLFKERVVVPNDLKIQLRILQKRHDSPLAGHPGQEKPFKPVKWDFHWSVMTKFIKDYVSSCQKGSRNKNIHHKKFGILKPLPIPNFPWIRLSINFITQLPLLNSFDSILVIVDRFSKMAVFIPTMSSRTSLYLSHLFIKNIFSKHGLPSRILSDRGSLFFSSFWTNLCQQLKISGDLSTAYHPETDGQTERLNHILEQYLWMYVSYHEDDWNTWLPLAEFAYNNSGHSSTKQSPFFTIYGRDPQFDSFQITQDTPARNISTKIQSVQQDVKRELEIAINRFVRYSDKSRAIPPVSNPGDMKVSTHAYHLKLPSKWKSIHPVFHISLLEPVKTSTIPNWHQEPPPPVIIEEE</sequence>
<dbReference type="Gene3D" id="3.30.70.270">
    <property type="match status" value="2"/>
</dbReference>
<proteinExistence type="predicted"/>
<keyword evidence="7" id="KW-0695">RNA-directed DNA polymerase</keyword>
<keyword evidence="3" id="KW-0540">Nuclease</keyword>
<dbReference type="InterPro" id="IPR043502">
    <property type="entry name" value="DNA/RNA_pol_sf"/>
</dbReference>
<keyword evidence="4" id="KW-0255">Endonuclease</keyword>
<dbReference type="GO" id="GO:0005634">
    <property type="term" value="C:nucleus"/>
    <property type="evidence" value="ECO:0007669"/>
    <property type="project" value="UniProtKB-ARBA"/>
</dbReference>
<dbReference type="PROSITE" id="PS50994">
    <property type="entry name" value="INTEGRASE"/>
    <property type="match status" value="1"/>
</dbReference>
<evidence type="ECO:0000259" key="8">
    <source>
        <dbReference type="PROSITE" id="PS50994"/>
    </source>
</evidence>
<dbReference type="CDD" id="cd09274">
    <property type="entry name" value="RNase_HI_RT_Ty3"/>
    <property type="match status" value="1"/>
</dbReference>
<dbReference type="PANTHER" id="PTHR37984:SF5">
    <property type="entry name" value="PROTEIN NYNRIN-LIKE"/>
    <property type="match status" value="1"/>
</dbReference>
<dbReference type="Pfam" id="PF17917">
    <property type="entry name" value="RT_RNaseH"/>
    <property type="match status" value="1"/>
</dbReference>
<dbReference type="PANTHER" id="PTHR37984">
    <property type="entry name" value="PROTEIN CBG26694"/>
    <property type="match status" value="1"/>
</dbReference>
<evidence type="ECO:0000256" key="4">
    <source>
        <dbReference type="ARBA" id="ARBA00022759"/>
    </source>
</evidence>
<evidence type="ECO:0000256" key="3">
    <source>
        <dbReference type="ARBA" id="ARBA00022722"/>
    </source>
</evidence>
<dbReference type="GO" id="GO:0015074">
    <property type="term" value="P:DNA integration"/>
    <property type="evidence" value="ECO:0007669"/>
    <property type="project" value="InterPro"/>
</dbReference>
<dbReference type="Gene3D" id="1.10.340.70">
    <property type="match status" value="1"/>
</dbReference>
<dbReference type="EMBL" id="AVOT02063900">
    <property type="protein sequence ID" value="MBW0556438.1"/>
    <property type="molecule type" value="Genomic_DNA"/>
</dbReference>
<dbReference type="InterPro" id="IPR041373">
    <property type="entry name" value="RT_RNaseH"/>
</dbReference>
<feature type="domain" description="Integrase catalytic" evidence="8">
    <location>
        <begin position="384"/>
        <end position="548"/>
    </location>
</feature>
<dbReference type="Gene3D" id="3.30.420.10">
    <property type="entry name" value="Ribonuclease H-like superfamily/Ribonuclease H"/>
    <property type="match status" value="1"/>
</dbReference>
<dbReference type="OrthoDB" id="96655at2759"/>
<dbReference type="FunFam" id="3.30.70.270:FF:000020">
    <property type="entry name" value="Transposon Tf2-6 polyprotein-like Protein"/>
    <property type="match status" value="1"/>
</dbReference>
<dbReference type="GO" id="GO:0003723">
    <property type="term" value="F:RNA binding"/>
    <property type="evidence" value="ECO:0007669"/>
    <property type="project" value="UniProtKB-KW"/>
</dbReference>
<name>A0A9Q3J6F9_9BASI</name>
<keyword evidence="1" id="KW-0808">Transferase</keyword>
<dbReference type="GO" id="GO:0004519">
    <property type="term" value="F:endonuclease activity"/>
    <property type="evidence" value="ECO:0007669"/>
    <property type="project" value="UniProtKB-KW"/>
</dbReference>
<gene>
    <name evidence="9" type="ORF">O181_096153</name>
</gene>
<evidence type="ECO:0000256" key="1">
    <source>
        <dbReference type="ARBA" id="ARBA00022679"/>
    </source>
</evidence>
<protein>
    <recommendedName>
        <fullName evidence="8">Integrase catalytic domain-containing protein</fullName>
    </recommendedName>
</protein>